<sequence length="139" mass="15801">MVAVVWPTPSSGYIVARSAWRQGSGPSSSSWPSSGGQTVFWPWPMRQLVLMAAWLRPSRQSDPKSGLDALNKQQHQFYNGDVSAALDIRCCVVGPGPRPTELCRWEGHPAMPKLGQPCQEWVYVRDIALLRKWRRKWRQ</sequence>
<comment type="caution">
    <text evidence="1">The sequence shown here is derived from an EMBL/GenBank/DDBJ whole genome shotgun (WGS) entry which is preliminary data.</text>
</comment>
<gene>
    <name evidence="1" type="ORF">HaLaN_27267</name>
</gene>
<name>A0A6A0A861_HAELA</name>
<protein>
    <submittedName>
        <fullName evidence="1">Uncharacterized protein</fullName>
    </submittedName>
</protein>
<keyword evidence="2" id="KW-1185">Reference proteome</keyword>
<evidence type="ECO:0000313" key="1">
    <source>
        <dbReference type="EMBL" id="GFH28728.1"/>
    </source>
</evidence>
<dbReference type="EMBL" id="BLLF01004009">
    <property type="protein sequence ID" value="GFH28728.1"/>
    <property type="molecule type" value="Genomic_DNA"/>
</dbReference>
<dbReference type="Proteomes" id="UP000485058">
    <property type="component" value="Unassembled WGS sequence"/>
</dbReference>
<accession>A0A6A0A861</accession>
<organism evidence="1 2">
    <name type="scientific">Haematococcus lacustris</name>
    <name type="common">Green alga</name>
    <name type="synonym">Haematococcus pluvialis</name>
    <dbReference type="NCBI Taxonomy" id="44745"/>
    <lineage>
        <taxon>Eukaryota</taxon>
        <taxon>Viridiplantae</taxon>
        <taxon>Chlorophyta</taxon>
        <taxon>core chlorophytes</taxon>
        <taxon>Chlorophyceae</taxon>
        <taxon>CS clade</taxon>
        <taxon>Chlamydomonadales</taxon>
        <taxon>Haematococcaceae</taxon>
        <taxon>Haematococcus</taxon>
    </lineage>
</organism>
<evidence type="ECO:0000313" key="2">
    <source>
        <dbReference type="Proteomes" id="UP000485058"/>
    </source>
</evidence>
<dbReference type="AlphaFoldDB" id="A0A6A0A861"/>
<reference evidence="1 2" key="1">
    <citation type="submission" date="2020-02" db="EMBL/GenBank/DDBJ databases">
        <title>Draft genome sequence of Haematococcus lacustris strain NIES-144.</title>
        <authorList>
            <person name="Morimoto D."/>
            <person name="Nakagawa S."/>
            <person name="Yoshida T."/>
            <person name="Sawayama S."/>
        </authorList>
    </citation>
    <scope>NUCLEOTIDE SEQUENCE [LARGE SCALE GENOMIC DNA]</scope>
    <source>
        <strain evidence="1 2">NIES-144</strain>
    </source>
</reference>
<proteinExistence type="predicted"/>